<evidence type="ECO:0000313" key="1">
    <source>
        <dbReference type="EMBL" id="CAG8767035.1"/>
    </source>
</evidence>
<dbReference type="Proteomes" id="UP000789525">
    <property type="component" value="Unassembled WGS sequence"/>
</dbReference>
<sequence>IQISNMISGLPPVHPMPHSAGAEGFSDLVHSPGQFTAPSYSAAEQPTPPPAKRPLKSALKVRKSAPEFIDTSLAWHDADARLPLPHGSNASSSSFNASSSSLDTGSLGSSFAGLHQAASHSQLSLLPDPHFSLPDSLQAQYAHQLRLLQEEYSQKAAKAERLRQRVAQRQSGMKGNVHQINTVLANIQIHDNPSHELLHVSPPSSGGGSGSGHRVSFDDGVEVIGMSTMDPSAYHDGS</sequence>
<name>A0ACA9QWH7_9GLOM</name>
<feature type="non-terminal residue" evidence="1">
    <location>
        <position position="1"/>
    </location>
</feature>
<gene>
    <name evidence="1" type="ORF">ACOLOM_LOCUS13511</name>
</gene>
<feature type="non-terminal residue" evidence="1">
    <location>
        <position position="238"/>
    </location>
</feature>
<evidence type="ECO:0000313" key="2">
    <source>
        <dbReference type="Proteomes" id="UP000789525"/>
    </source>
</evidence>
<proteinExistence type="predicted"/>
<protein>
    <submittedName>
        <fullName evidence="1">10300_t:CDS:1</fullName>
    </submittedName>
</protein>
<dbReference type="EMBL" id="CAJVPT010062501">
    <property type="protein sequence ID" value="CAG8767035.1"/>
    <property type="molecule type" value="Genomic_DNA"/>
</dbReference>
<comment type="caution">
    <text evidence="1">The sequence shown here is derived from an EMBL/GenBank/DDBJ whole genome shotgun (WGS) entry which is preliminary data.</text>
</comment>
<reference evidence="1" key="1">
    <citation type="submission" date="2021-06" db="EMBL/GenBank/DDBJ databases">
        <authorList>
            <person name="Kallberg Y."/>
            <person name="Tangrot J."/>
            <person name="Rosling A."/>
        </authorList>
    </citation>
    <scope>NUCLEOTIDE SEQUENCE</scope>
    <source>
        <strain evidence="1">CL356</strain>
    </source>
</reference>
<organism evidence="1 2">
    <name type="scientific">Acaulospora colombiana</name>
    <dbReference type="NCBI Taxonomy" id="27376"/>
    <lineage>
        <taxon>Eukaryota</taxon>
        <taxon>Fungi</taxon>
        <taxon>Fungi incertae sedis</taxon>
        <taxon>Mucoromycota</taxon>
        <taxon>Glomeromycotina</taxon>
        <taxon>Glomeromycetes</taxon>
        <taxon>Diversisporales</taxon>
        <taxon>Acaulosporaceae</taxon>
        <taxon>Acaulospora</taxon>
    </lineage>
</organism>
<keyword evidence="2" id="KW-1185">Reference proteome</keyword>
<accession>A0ACA9QWH7</accession>